<evidence type="ECO:0008006" key="3">
    <source>
        <dbReference type="Google" id="ProtNLM"/>
    </source>
</evidence>
<sequence length="263" mass="27659">MDTPLFARFAPLLRDLSDDALEAEIRQPQRLLLDSRLQGGKRIDVAYAPFEHVTPGARIVLVGLTPGRQQMGNALREARRALRQGLSAPEALAAAKVFASFSGPMRSNLVALLDGIGVHRLLGLASTTSLWGADAGLVHFTSALRNPVFVDGANYSGAPSMLTTPLLREQLQAGLAAELAALPKALVVPLGPKVAEAVEALARQGVLDPARVLAGLPHPSGANAERIAFFLGRKPQAALSVKVDADKILQARTILTAKVAALG</sequence>
<dbReference type="OrthoDB" id="573462at2"/>
<dbReference type="EMBL" id="FXAK01000006">
    <property type="protein sequence ID" value="SMF55429.1"/>
    <property type="molecule type" value="Genomic_DNA"/>
</dbReference>
<dbReference type="Proteomes" id="UP000192936">
    <property type="component" value="Unassembled WGS sequence"/>
</dbReference>
<organism evidence="1 2">
    <name type="scientific">Azospirillum oryzae</name>
    <dbReference type="NCBI Taxonomy" id="286727"/>
    <lineage>
        <taxon>Bacteria</taxon>
        <taxon>Pseudomonadati</taxon>
        <taxon>Pseudomonadota</taxon>
        <taxon>Alphaproteobacteria</taxon>
        <taxon>Rhodospirillales</taxon>
        <taxon>Azospirillaceae</taxon>
        <taxon>Azospirillum</taxon>
    </lineage>
</organism>
<accession>A0A1X7FN70</accession>
<reference evidence="1 2" key="1">
    <citation type="submission" date="2017-04" db="EMBL/GenBank/DDBJ databases">
        <authorList>
            <person name="Afonso C.L."/>
            <person name="Miller P.J."/>
            <person name="Scott M.A."/>
            <person name="Spackman E."/>
            <person name="Goraichik I."/>
            <person name="Dimitrov K.M."/>
            <person name="Suarez D.L."/>
            <person name="Swayne D.E."/>
        </authorList>
    </citation>
    <scope>NUCLEOTIDE SEQUENCE [LARGE SCALE GENOMIC DNA]</scope>
    <source>
        <strain evidence="1 2">A2P</strain>
    </source>
</reference>
<evidence type="ECO:0000313" key="1">
    <source>
        <dbReference type="EMBL" id="SMF55429.1"/>
    </source>
</evidence>
<name>A0A1X7FN70_9PROT</name>
<protein>
    <recommendedName>
        <fullName evidence="3">Uracil DNA glycosylase superfamily protein</fullName>
    </recommendedName>
</protein>
<gene>
    <name evidence="1" type="ORF">SAMN02982917_3075</name>
</gene>
<proteinExistence type="predicted"/>
<dbReference type="AlphaFoldDB" id="A0A1X7FN70"/>
<dbReference type="RefSeq" id="WP_085086845.1">
    <property type="nucleotide sequence ID" value="NZ_FXAK01000006.1"/>
</dbReference>
<evidence type="ECO:0000313" key="2">
    <source>
        <dbReference type="Proteomes" id="UP000192936"/>
    </source>
</evidence>
<dbReference type="STRING" id="286727.SAMN02982917_3075"/>